<feature type="transmembrane region" description="Helical" evidence="2">
    <location>
        <begin position="58"/>
        <end position="79"/>
    </location>
</feature>
<protein>
    <submittedName>
        <fullName evidence="3">Uncharacterized protein</fullName>
    </submittedName>
</protein>
<feature type="transmembrane region" description="Helical" evidence="2">
    <location>
        <begin position="154"/>
        <end position="173"/>
    </location>
</feature>
<name>A0AAD5UI40_9FUNG</name>
<evidence type="ECO:0000256" key="1">
    <source>
        <dbReference type="SAM" id="MobiDB-lite"/>
    </source>
</evidence>
<evidence type="ECO:0000256" key="2">
    <source>
        <dbReference type="SAM" id="Phobius"/>
    </source>
</evidence>
<keyword evidence="2" id="KW-1133">Transmembrane helix</keyword>
<dbReference type="AlphaFoldDB" id="A0AAD5UI40"/>
<accession>A0AAD5UI40</accession>
<evidence type="ECO:0000313" key="3">
    <source>
        <dbReference type="EMBL" id="KAJ3258841.1"/>
    </source>
</evidence>
<feature type="region of interest" description="Disordered" evidence="1">
    <location>
        <begin position="382"/>
        <end position="408"/>
    </location>
</feature>
<feature type="transmembrane region" description="Helical" evidence="2">
    <location>
        <begin position="113"/>
        <end position="134"/>
    </location>
</feature>
<evidence type="ECO:0000313" key="4">
    <source>
        <dbReference type="Proteomes" id="UP001210925"/>
    </source>
</evidence>
<feature type="transmembrane region" description="Helical" evidence="2">
    <location>
        <begin position="22"/>
        <end position="46"/>
    </location>
</feature>
<organism evidence="3 4">
    <name type="scientific">Boothiomyces macroporosus</name>
    <dbReference type="NCBI Taxonomy" id="261099"/>
    <lineage>
        <taxon>Eukaryota</taxon>
        <taxon>Fungi</taxon>
        <taxon>Fungi incertae sedis</taxon>
        <taxon>Chytridiomycota</taxon>
        <taxon>Chytridiomycota incertae sedis</taxon>
        <taxon>Chytridiomycetes</taxon>
        <taxon>Rhizophydiales</taxon>
        <taxon>Terramycetaceae</taxon>
        <taxon>Boothiomyces</taxon>
    </lineage>
</organism>
<keyword evidence="2" id="KW-0812">Transmembrane</keyword>
<feature type="transmembrane region" description="Helical" evidence="2">
    <location>
        <begin position="277"/>
        <end position="296"/>
    </location>
</feature>
<proteinExistence type="predicted"/>
<keyword evidence="2" id="KW-0472">Membrane</keyword>
<sequence length="408" mass="46000">MSDTSSNTTQTSTTMYKQALPITYISVLVYVDSFCILLMFTLLIGIIRAIVNKKVQPLLYSTLMQSVITLLTITASAFAKREIAVSNSEDQVIFYDYPNIQLSPNTWLHYYNANIYTLLLGGIYTSGVLQILALQQLMSDKDTPLRQFIIEKPFYFFALSLLPGILFCAGFWLEVHVREMPIVSICGHWILPNIKSFFVISMYVYSLIITIYSCFLSRKSFHQLSKNQATMINAAKKSNVPNYVLFQTLEAGYALPILGLLKAMELLIWTFPSPLNVYYSAFIACLMSIAPIHAFLSNGANKTIYPYVPFVSGVLEHSYRKIVEKNKTKYLFQAVGASPISSSKSHRVNSIRETVGKERLREQSIQMDGSLKISSVKKSDRNVTENCVDPSIQNESSGGFQSTRITNR</sequence>
<dbReference type="Proteomes" id="UP001210925">
    <property type="component" value="Unassembled WGS sequence"/>
</dbReference>
<comment type="caution">
    <text evidence="3">The sequence shown here is derived from an EMBL/GenBank/DDBJ whole genome shotgun (WGS) entry which is preliminary data.</text>
</comment>
<feature type="transmembrane region" description="Helical" evidence="2">
    <location>
        <begin position="197"/>
        <end position="216"/>
    </location>
</feature>
<reference evidence="3" key="1">
    <citation type="submission" date="2020-05" db="EMBL/GenBank/DDBJ databases">
        <title>Phylogenomic resolution of chytrid fungi.</title>
        <authorList>
            <person name="Stajich J.E."/>
            <person name="Amses K."/>
            <person name="Simmons R."/>
            <person name="Seto K."/>
            <person name="Myers J."/>
            <person name="Bonds A."/>
            <person name="Quandt C.A."/>
            <person name="Barry K."/>
            <person name="Liu P."/>
            <person name="Grigoriev I."/>
            <person name="Longcore J.E."/>
            <person name="James T.Y."/>
        </authorList>
    </citation>
    <scope>NUCLEOTIDE SEQUENCE</scope>
    <source>
        <strain evidence="3">PLAUS21</strain>
    </source>
</reference>
<keyword evidence="4" id="KW-1185">Reference proteome</keyword>
<feature type="compositionally biased region" description="Polar residues" evidence="1">
    <location>
        <begin position="391"/>
        <end position="408"/>
    </location>
</feature>
<dbReference type="EMBL" id="JADGKB010000023">
    <property type="protein sequence ID" value="KAJ3258841.1"/>
    <property type="molecule type" value="Genomic_DNA"/>
</dbReference>
<gene>
    <name evidence="3" type="ORF">HK103_003223</name>
</gene>